<feature type="compositionally biased region" description="Acidic residues" evidence="1">
    <location>
        <begin position="172"/>
        <end position="185"/>
    </location>
</feature>
<feature type="non-terminal residue" evidence="2">
    <location>
        <position position="1"/>
    </location>
</feature>
<name>A0A813LB27_POLGL</name>
<protein>
    <submittedName>
        <fullName evidence="2">Uncharacterized protein</fullName>
    </submittedName>
</protein>
<feature type="region of interest" description="Disordered" evidence="1">
    <location>
        <begin position="12"/>
        <end position="40"/>
    </location>
</feature>
<reference evidence="2" key="1">
    <citation type="submission" date="2021-02" db="EMBL/GenBank/DDBJ databases">
        <authorList>
            <person name="Dougan E. K."/>
            <person name="Rhodes N."/>
            <person name="Thang M."/>
            <person name="Chan C."/>
        </authorList>
    </citation>
    <scope>NUCLEOTIDE SEQUENCE</scope>
</reference>
<evidence type="ECO:0000313" key="2">
    <source>
        <dbReference type="EMBL" id="CAE8723259.1"/>
    </source>
</evidence>
<proteinExistence type="predicted"/>
<feature type="region of interest" description="Disordered" evidence="1">
    <location>
        <begin position="93"/>
        <end position="156"/>
    </location>
</feature>
<evidence type="ECO:0000256" key="1">
    <source>
        <dbReference type="SAM" id="MobiDB-lite"/>
    </source>
</evidence>
<dbReference type="EMBL" id="CAJNNW010034601">
    <property type="protein sequence ID" value="CAE8723259.1"/>
    <property type="molecule type" value="Genomic_DNA"/>
</dbReference>
<sequence length="193" mass="20408">VAAVASLGACARPTRTPSQPALMLSHGDEPSLNGFSEPAEGNIKQSVKDDEIICPLPGVRARRPSASALLEAKHALFEAKAAAVQKLITMPVKRVGGVSPAEVPTKRDSPQKRSGSKSARSEPRPRSSSGQRLRSPRRFSLVLPSGPPDLVGNPSSPLIRVGHGALAVAAEEWGETQDEAEDEVDMMYKDVSS</sequence>
<comment type="caution">
    <text evidence="2">The sequence shown here is derived from an EMBL/GenBank/DDBJ whole genome shotgun (WGS) entry which is preliminary data.</text>
</comment>
<dbReference type="AlphaFoldDB" id="A0A813LB27"/>
<organism evidence="2 3">
    <name type="scientific">Polarella glacialis</name>
    <name type="common">Dinoflagellate</name>
    <dbReference type="NCBI Taxonomy" id="89957"/>
    <lineage>
        <taxon>Eukaryota</taxon>
        <taxon>Sar</taxon>
        <taxon>Alveolata</taxon>
        <taxon>Dinophyceae</taxon>
        <taxon>Suessiales</taxon>
        <taxon>Suessiaceae</taxon>
        <taxon>Polarella</taxon>
    </lineage>
</organism>
<evidence type="ECO:0000313" key="3">
    <source>
        <dbReference type="Proteomes" id="UP000626109"/>
    </source>
</evidence>
<accession>A0A813LB27</accession>
<feature type="region of interest" description="Disordered" evidence="1">
    <location>
        <begin position="172"/>
        <end position="193"/>
    </location>
</feature>
<gene>
    <name evidence="2" type="ORF">PGLA2088_LOCUS43013</name>
</gene>
<dbReference type="Proteomes" id="UP000626109">
    <property type="component" value="Unassembled WGS sequence"/>
</dbReference>
<feature type="non-terminal residue" evidence="2">
    <location>
        <position position="193"/>
    </location>
</feature>